<dbReference type="InterPro" id="IPR036259">
    <property type="entry name" value="MFS_trans_sf"/>
</dbReference>
<dbReference type="PROSITE" id="PS50850">
    <property type="entry name" value="MFS"/>
    <property type="match status" value="1"/>
</dbReference>
<dbReference type="STRING" id="449.LHA_3007"/>
<feature type="transmembrane region" description="Helical" evidence="7">
    <location>
        <begin position="164"/>
        <end position="183"/>
    </location>
</feature>
<dbReference type="GO" id="GO:0022857">
    <property type="term" value="F:transmembrane transporter activity"/>
    <property type="evidence" value="ECO:0007669"/>
    <property type="project" value="InterPro"/>
</dbReference>
<keyword evidence="4 7" id="KW-0812">Transmembrane</keyword>
<dbReference type="KEGG" id="lha:LHA_3007"/>
<evidence type="ECO:0000256" key="4">
    <source>
        <dbReference type="ARBA" id="ARBA00022692"/>
    </source>
</evidence>
<feature type="transmembrane region" description="Helical" evidence="7">
    <location>
        <begin position="203"/>
        <end position="220"/>
    </location>
</feature>
<evidence type="ECO:0000256" key="3">
    <source>
        <dbReference type="ARBA" id="ARBA00022475"/>
    </source>
</evidence>
<organism evidence="9 10">
    <name type="scientific">Legionella hackeliae</name>
    <dbReference type="NCBI Taxonomy" id="449"/>
    <lineage>
        <taxon>Bacteria</taxon>
        <taxon>Pseudomonadati</taxon>
        <taxon>Pseudomonadota</taxon>
        <taxon>Gammaproteobacteria</taxon>
        <taxon>Legionellales</taxon>
        <taxon>Legionellaceae</taxon>
        <taxon>Legionella</taxon>
    </lineage>
</organism>
<dbReference type="InterPro" id="IPR011701">
    <property type="entry name" value="MFS"/>
</dbReference>
<feature type="transmembrane region" description="Helical" evidence="7">
    <location>
        <begin position="42"/>
        <end position="60"/>
    </location>
</feature>
<evidence type="ECO:0000256" key="7">
    <source>
        <dbReference type="SAM" id="Phobius"/>
    </source>
</evidence>
<name>A0A0A8UTD7_LEGHA</name>
<dbReference type="PANTHER" id="PTHR43414:SF6">
    <property type="entry name" value="MULTIDRUG RESISTANCE PROTEIN MDTG"/>
    <property type="match status" value="1"/>
</dbReference>
<accession>A0A0A8UTD7</accession>
<dbReference type="Proteomes" id="UP000032803">
    <property type="component" value="Chromosome I"/>
</dbReference>
<evidence type="ECO:0000256" key="6">
    <source>
        <dbReference type="ARBA" id="ARBA00023136"/>
    </source>
</evidence>
<dbReference type="GO" id="GO:0005886">
    <property type="term" value="C:plasma membrane"/>
    <property type="evidence" value="ECO:0007669"/>
    <property type="project" value="UniProtKB-SubCell"/>
</dbReference>
<dbReference type="PATRIC" id="fig|449.7.peg.1541"/>
<keyword evidence="5 7" id="KW-1133">Transmembrane helix</keyword>
<dbReference type="HOGENOM" id="CLU_001265_57_5_6"/>
<comment type="subcellular location">
    <subcellularLocation>
        <location evidence="1">Cell membrane</location>
        <topology evidence="1">Multi-pass membrane protein</topology>
    </subcellularLocation>
</comment>
<dbReference type="SUPFAM" id="SSF103473">
    <property type="entry name" value="MFS general substrate transporter"/>
    <property type="match status" value="1"/>
</dbReference>
<dbReference type="EMBL" id="LN681225">
    <property type="protein sequence ID" value="CEK11998.1"/>
    <property type="molecule type" value="Genomic_DNA"/>
</dbReference>
<proteinExistence type="predicted"/>
<feature type="transmembrane region" description="Helical" evidence="7">
    <location>
        <begin position="307"/>
        <end position="324"/>
    </location>
</feature>
<feature type="transmembrane region" description="Helical" evidence="7">
    <location>
        <begin position="240"/>
        <end position="261"/>
    </location>
</feature>
<evidence type="ECO:0000313" key="9">
    <source>
        <dbReference type="EMBL" id="CEK11998.1"/>
    </source>
</evidence>
<evidence type="ECO:0000256" key="2">
    <source>
        <dbReference type="ARBA" id="ARBA00022448"/>
    </source>
</evidence>
<dbReference type="InterPro" id="IPR020846">
    <property type="entry name" value="MFS_dom"/>
</dbReference>
<feature type="transmembrane region" description="Helical" evidence="7">
    <location>
        <begin position="81"/>
        <end position="103"/>
    </location>
</feature>
<gene>
    <name evidence="9" type="ORF">LHA_3007</name>
</gene>
<keyword evidence="3" id="KW-1003">Cell membrane</keyword>
<dbReference type="PANTHER" id="PTHR43414">
    <property type="entry name" value="MULTIDRUG RESISTANCE PROTEIN MDTG"/>
    <property type="match status" value="1"/>
</dbReference>
<evidence type="ECO:0000256" key="1">
    <source>
        <dbReference type="ARBA" id="ARBA00004651"/>
    </source>
</evidence>
<feature type="transmembrane region" description="Helical" evidence="7">
    <location>
        <begin position="344"/>
        <end position="366"/>
    </location>
</feature>
<feature type="transmembrane region" description="Helical" evidence="7">
    <location>
        <begin position="282"/>
        <end position="301"/>
    </location>
</feature>
<reference evidence="10" key="1">
    <citation type="submission" date="2014-09" db="EMBL/GenBank/DDBJ databases">
        <authorList>
            <person name="Gomez-Valero L."/>
        </authorList>
    </citation>
    <scope>NUCLEOTIDE SEQUENCE [LARGE SCALE GENOMIC DNA]</scope>
    <source>
        <strain evidence="10">ATCC35250</strain>
    </source>
</reference>
<evidence type="ECO:0000256" key="5">
    <source>
        <dbReference type="ARBA" id="ARBA00022989"/>
    </source>
</evidence>
<keyword evidence="2" id="KW-0813">Transport</keyword>
<dbReference type="RefSeq" id="WP_045107089.1">
    <property type="nucleotide sequence ID" value="NZ_LN681225.1"/>
</dbReference>
<evidence type="ECO:0000259" key="8">
    <source>
        <dbReference type="PROSITE" id="PS50850"/>
    </source>
</evidence>
<keyword evidence="10" id="KW-1185">Reference proteome</keyword>
<dbReference type="Pfam" id="PF07690">
    <property type="entry name" value="MFS_1"/>
    <property type="match status" value="2"/>
</dbReference>
<dbReference type="AlphaFoldDB" id="A0A0A8UTD7"/>
<feature type="domain" description="Major facilitator superfamily (MFS) profile" evidence="8">
    <location>
        <begin position="5"/>
        <end position="388"/>
    </location>
</feature>
<protein>
    <submittedName>
        <fullName evidence="9">Multidrug resistance efflux pump</fullName>
    </submittedName>
</protein>
<sequence>MNKSLQRLILVSQFIMLLALEMGNPFLPLFIANQTNISTDEAIWFNAMAFALPMIANMIMSPVWGKLADRYGYKPMLMRAAWALVISQLLMAFANTIGFILIIRFLQGGFAGFIAAMQTYTLSLCGWYEKTQQLTRLQTAKAIATSCAGLSGGLLLSLVSFHGLFLLTSLLCLATTLMMHYYLPVSHYKELSSTSNISSGTSFRAFFSVLALLIVLAQVAKFLPDPVFSLYVTQILHKKPWVIGLMYSLPAVAILLTSSWCGRQFDRCRGNSSLVKNYFRGYFLLAIALMIALLFIQTPLLLAVVRFSWGVVLAAVLPALFALISDNADNQGYWLGLANSCAKLGNLAGILLGGWIAGILSLNFIFLIVAGVYFLMLIVNQISASFVSPSPLILQSPG</sequence>
<dbReference type="OrthoDB" id="65739at2"/>
<keyword evidence="6 7" id="KW-0472">Membrane</keyword>
<evidence type="ECO:0000313" key="10">
    <source>
        <dbReference type="Proteomes" id="UP000032803"/>
    </source>
</evidence>
<dbReference type="Gene3D" id="1.20.1250.20">
    <property type="entry name" value="MFS general substrate transporter like domains"/>
    <property type="match status" value="2"/>
</dbReference>